<dbReference type="GO" id="GO:0006406">
    <property type="term" value="P:mRNA export from nucleus"/>
    <property type="evidence" value="ECO:0007669"/>
    <property type="project" value="TreeGrafter"/>
</dbReference>
<dbReference type="PANTHER" id="PTHR18898:SF3">
    <property type="entry name" value="NUCLEOPROTEIN TPR"/>
    <property type="match status" value="1"/>
</dbReference>
<organism evidence="2">
    <name type="scientific">Tetraodon nigroviridis</name>
    <name type="common">Spotted green pufferfish</name>
    <name type="synonym">Chelonodon nigroviridis</name>
    <dbReference type="NCBI Taxonomy" id="99883"/>
    <lineage>
        <taxon>Eukaryota</taxon>
        <taxon>Metazoa</taxon>
        <taxon>Chordata</taxon>
        <taxon>Craniata</taxon>
        <taxon>Vertebrata</taxon>
        <taxon>Euteleostomi</taxon>
        <taxon>Actinopterygii</taxon>
        <taxon>Neopterygii</taxon>
        <taxon>Teleostei</taxon>
        <taxon>Neoteleostei</taxon>
        <taxon>Acanthomorphata</taxon>
        <taxon>Eupercaria</taxon>
        <taxon>Tetraodontiformes</taxon>
        <taxon>Tetradontoidea</taxon>
        <taxon>Tetraodontidae</taxon>
        <taxon>Tetraodon</taxon>
    </lineage>
</organism>
<proteinExistence type="predicted"/>
<gene>
    <name evidence="2" type="ORF">GSTENG00010068001</name>
</gene>
<protein>
    <submittedName>
        <fullName evidence="2">Chromosome undetermined SCAF11868, whole genome shotgun sequence</fullName>
    </submittedName>
</protein>
<keyword evidence="1" id="KW-0175">Coiled coil</keyword>
<dbReference type="EMBL" id="CAAE01011868">
    <property type="protein sequence ID" value="CAF94121.1"/>
    <property type="molecule type" value="Genomic_DNA"/>
</dbReference>
<evidence type="ECO:0000313" key="2">
    <source>
        <dbReference type="EMBL" id="CAF94121.1"/>
    </source>
</evidence>
<dbReference type="PANTHER" id="PTHR18898">
    <property type="entry name" value="NUCLEOPROTEIN TPR-RELATED"/>
    <property type="match status" value="1"/>
</dbReference>
<reference evidence="2" key="2">
    <citation type="submission" date="2004-02" db="EMBL/GenBank/DDBJ databases">
        <authorList>
            <consortium name="Genoscope"/>
            <consortium name="Whitehead Institute Centre for Genome Research"/>
        </authorList>
    </citation>
    <scope>NUCLEOTIDE SEQUENCE</scope>
</reference>
<dbReference type="KEGG" id="tng:GSTEN00010068G001"/>
<dbReference type="AlphaFoldDB" id="Q4SZ11"/>
<accession>Q4SZ11</accession>
<sequence length="120" mass="14502">NDALEKKLLEGRELKAQLEAELQEKLKKMEKEFENSILYNAYTDCQTQLQLEKQKTKRMHQVVDEIVQEVELKAPVFKHQKEEYESMQKSASSLWNKLEQARMVRRFCHLFLKQCFTFRF</sequence>
<dbReference type="OrthoDB" id="343070at2759"/>
<evidence type="ECO:0000256" key="1">
    <source>
        <dbReference type="SAM" id="Coils"/>
    </source>
</evidence>
<name>Q4SZ11_TETNG</name>
<reference evidence="2" key="1">
    <citation type="journal article" date="2004" name="Nature">
        <title>Genome duplication in the teleost fish Tetraodon nigroviridis reveals the early vertebrate proto-karyotype.</title>
        <authorList>
            <person name="Jaillon O."/>
            <person name="Aury J.-M."/>
            <person name="Brunet F."/>
            <person name="Petit J.-L."/>
            <person name="Stange-Thomann N."/>
            <person name="Mauceli E."/>
            <person name="Bouneau L."/>
            <person name="Fischer C."/>
            <person name="Ozouf-Costaz C."/>
            <person name="Bernot A."/>
            <person name="Nicaud S."/>
            <person name="Jaffe D."/>
            <person name="Fisher S."/>
            <person name="Lutfalla G."/>
            <person name="Dossat C."/>
            <person name="Segurens B."/>
            <person name="Dasilva C."/>
            <person name="Salanoubat M."/>
            <person name="Levy M."/>
            <person name="Boudet N."/>
            <person name="Castellano S."/>
            <person name="Anthouard V."/>
            <person name="Jubin C."/>
            <person name="Castelli V."/>
            <person name="Katinka M."/>
            <person name="Vacherie B."/>
            <person name="Biemont C."/>
            <person name="Skalli Z."/>
            <person name="Cattolico L."/>
            <person name="Poulain J."/>
            <person name="De Berardinis V."/>
            <person name="Cruaud C."/>
            <person name="Duprat S."/>
            <person name="Brottier P."/>
            <person name="Coutanceau J.-P."/>
            <person name="Gouzy J."/>
            <person name="Parra G."/>
            <person name="Lardier G."/>
            <person name="Chapple C."/>
            <person name="McKernan K.J."/>
            <person name="McEwan P."/>
            <person name="Bosak S."/>
            <person name="Kellis M."/>
            <person name="Volff J.-N."/>
            <person name="Guigo R."/>
            <person name="Zody M.C."/>
            <person name="Mesirov J."/>
            <person name="Lindblad-Toh K."/>
            <person name="Birren B."/>
            <person name="Nusbaum C."/>
            <person name="Kahn D."/>
            <person name="Robinson-Rechavi M."/>
            <person name="Laudet V."/>
            <person name="Schachter V."/>
            <person name="Quetier F."/>
            <person name="Saurin W."/>
            <person name="Scarpelli C."/>
            <person name="Wincker P."/>
            <person name="Lander E.S."/>
            <person name="Weissenbach J."/>
            <person name="Roest Crollius H."/>
        </authorList>
    </citation>
    <scope>NUCLEOTIDE SEQUENCE [LARGE SCALE GENOMIC DNA]</scope>
</reference>
<dbReference type="GO" id="GO:0017056">
    <property type="term" value="F:structural constituent of nuclear pore"/>
    <property type="evidence" value="ECO:0007669"/>
    <property type="project" value="TreeGrafter"/>
</dbReference>
<feature type="non-terminal residue" evidence="2">
    <location>
        <position position="1"/>
    </location>
</feature>
<feature type="coiled-coil region" evidence="1">
    <location>
        <begin position="1"/>
        <end position="35"/>
    </location>
</feature>
<dbReference type="GO" id="GO:1901673">
    <property type="term" value="P:regulation of mitotic spindle assembly"/>
    <property type="evidence" value="ECO:0007669"/>
    <property type="project" value="TreeGrafter"/>
</dbReference>
<dbReference type="GO" id="GO:0005643">
    <property type="term" value="C:nuclear pore"/>
    <property type="evidence" value="ECO:0007669"/>
    <property type="project" value="TreeGrafter"/>
</dbReference>